<dbReference type="EMBL" id="FNZE01000013">
    <property type="protein sequence ID" value="SEJ64888.1"/>
    <property type="molecule type" value="Genomic_DNA"/>
</dbReference>
<organism evidence="1 2">
    <name type="scientific">Pseudomonas linyingensis</name>
    <dbReference type="NCBI Taxonomy" id="915471"/>
    <lineage>
        <taxon>Bacteria</taxon>
        <taxon>Pseudomonadati</taxon>
        <taxon>Pseudomonadota</taxon>
        <taxon>Gammaproteobacteria</taxon>
        <taxon>Pseudomonadales</taxon>
        <taxon>Pseudomonadaceae</taxon>
        <taxon>Pseudomonas</taxon>
    </lineage>
</organism>
<accession>A0A1H7AHU4</accession>
<proteinExistence type="predicted"/>
<keyword evidence="2" id="KW-1185">Reference proteome</keyword>
<evidence type="ECO:0000313" key="1">
    <source>
        <dbReference type="EMBL" id="SEJ64888.1"/>
    </source>
</evidence>
<dbReference type="AlphaFoldDB" id="A0A1H7AHU4"/>
<dbReference type="RefSeq" id="WP_139214698.1">
    <property type="nucleotide sequence ID" value="NZ_FNZE01000013.1"/>
</dbReference>
<gene>
    <name evidence="1" type="ORF">SAMN05216201_11323</name>
</gene>
<name>A0A1H7AHU4_9PSED</name>
<reference evidence="2" key="1">
    <citation type="submission" date="2016-10" db="EMBL/GenBank/DDBJ databases">
        <authorList>
            <person name="Varghese N."/>
            <person name="Submissions S."/>
        </authorList>
    </citation>
    <scope>NUCLEOTIDE SEQUENCE [LARGE SCALE GENOMIC DNA]</scope>
    <source>
        <strain evidence="2">LMG 25967</strain>
    </source>
</reference>
<sequence length="273" mass="31789">MIEKKIIYLDYNVFASHFNNDVAGLREVVDALKEKYMFPYSPAHLEDLGSSIMWRKFEEEEIKDVAHRCGERLQSISDISNNYEIFPGQGNNPTRIIQEHPGQCLMRVLEYFDRNRFLDSRERKLLKDLKASDVDGARSRIASNLPVTFLSSAEYDSEIKKKFNSDAVLQENARQAGLPDFSWESISISHQVLEHVFEILMNYLEELRFKPEKVKMARSRMHDVTHAIYATKANFFVTGDDRFCHKVRVAYTYLGVPTKIMHLDEFLKTGHQL</sequence>
<protein>
    <submittedName>
        <fullName evidence="1">Uncharacterized protein</fullName>
    </submittedName>
</protein>
<dbReference type="Proteomes" id="UP000242930">
    <property type="component" value="Unassembled WGS sequence"/>
</dbReference>
<dbReference type="OrthoDB" id="7064278at2"/>
<evidence type="ECO:0000313" key="2">
    <source>
        <dbReference type="Proteomes" id="UP000242930"/>
    </source>
</evidence>